<evidence type="ECO:0000256" key="1">
    <source>
        <dbReference type="SAM" id="MobiDB-lite"/>
    </source>
</evidence>
<evidence type="ECO:0000313" key="3">
    <source>
        <dbReference type="Proteomes" id="UP000319160"/>
    </source>
</evidence>
<dbReference type="EMBL" id="VFLP01000044">
    <property type="protein sequence ID" value="TRX91527.1"/>
    <property type="molecule type" value="Genomic_DNA"/>
</dbReference>
<accession>A0A553HUC5</accession>
<gene>
    <name evidence="2" type="ORF">FHL15_007532</name>
</gene>
<name>A0A553HUC5_9PEZI</name>
<organism evidence="2 3">
    <name type="scientific">Xylaria flabelliformis</name>
    <dbReference type="NCBI Taxonomy" id="2512241"/>
    <lineage>
        <taxon>Eukaryota</taxon>
        <taxon>Fungi</taxon>
        <taxon>Dikarya</taxon>
        <taxon>Ascomycota</taxon>
        <taxon>Pezizomycotina</taxon>
        <taxon>Sordariomycetes</taxon>
        <taxon>Xylariomycetidae</taxon>
        <taxon>Xylariales</taxon>
        <taxon>Xylariaceae</taxon>
        <taxon>Xylaria</taxon>
    </lineage>
</organism>
<proteinExistence type="predicted"/>
<feature type="compositionally biased region" description="Polar residues" evidence="1">
    <location>
        <begin position="94"/>
        <end position="106"/>
    </location>
</feature>
<protein>
    <submittedName>
        <fullName evidence="2">Uncharacterized protein</fullName>
    </submittedName>
</protein>
<feature type="compositionally biased region" description="Polar residues" evidence="1">
    <location>
        <begin position="11"/>
        <end position="37"/>
    </location>
</feature>
<dbReference type="OrthoDB" id="4731722at2759"/>
<feature type="compositionally biased region" description="Acidic residues" evidence="1">
    <location>
        <begin position="178"/>
        <end position="189"/>
    </location>
</feature>
<dbReference type="AlphaFoldDB" id="A0A553HUC5"/>
<reference evidence="3" key="1">
    <citation type="submission" date="2019-06" db="EMBL/GenBank/DDBJ databases">
        <title>Draft genome sequence of the griseofulvin-producing fungus Xylaria cubensis strain G536.</title>
        <authorList>
            <person name="Mead M.E."/>
            <person name="Raja H.A."/>
            <person name="Steenwyk J.L."/>
            <person name="Knowles S.L."/>
            <person name="Oberlies N.H."/>
            <person name="Rokas A."/>
        </authorList>
    </citation>
    <scope>NUCLEOTIDE SEQUENCE [LARGE SCALE GENOMIC DNA]</scope>
    <source>
        <strain evidence="3">G536</strain>
    </source>
</reference>
<sequence>MPRRQKDSGYAGSSNSNTTAPIPDFPTQSIPYVQNERQIPERKRQEVPNTSAAHARGTSIEVPDDDQSEQKAKSTRRNYSIQFAEDARQDRSGRTNGNASARMSQHGTEHQDLRRTRRRSPYPTQESRTRQKAVPIPIPIPASNHHRNVRRDVPRLENDGTNWADDVDDSKGHTNGDNDNDDDDNDEDVTIERNPLADYPRIGRSLTHPKRRTKARGAEPSLLTGGIPRYARICEDTAFAERIQRAVECQGKLSRRQEKKLKQLREEGEKTRIPVFKKPDGQDWGFEMADPGCDGTTVFGEAVVPVYYPREDHPRA</sequence>
<feature type="region of interest" description="Disordered" evidence="1">
    <location>
        <begin position="1"/>
        <end position="221"/>
    </location>
</feature>
<evidence type="ECO:0000313" key="2">
    <source>
        <dbReference type="EMBL" id="TRX91527.1"/>
    </source>
</evidence>
<comment type="caution">
    <text evidence="2">The sequence shown here is derived from an EMBL/GenBank/DDBJ whole genome shotgun (WGS) entry which is preliminary data.</text>
</comment>
<keyword evidence="3" id="KW-1185">Reference proteome</keyword>
<dbReference type="Proteomes" id="UP000319160">
    <property type="component" value="Unassembled WGS sequence"/>
</dbReference>